<dbReference type="RefSeq" id="WP_026504520.1">
    <property type="nucleotide sequence ID" value="NZ_FOGW01000012.1"/>
</dbReference>
<sequence>MKTSYKLFGTFWDNKDVSSKKLMINISGEHANSESCLSLSEVLSNEQPIEQSCVVGESVVLLLDYMPVNESAIVWDFFLKRLLQIVEYYNVEAINCIDQQQVSRLEYAIDNYLKKKTPNRLLAQSNGVL</sequence>
<protein>
    <submittedName>
        <fullName evidence="1">Uncharacterized protein</fullName>
    </submittedName>
</protein>
<dbReference type="AlphaFoldDB" id="A0A1H9SR82"/>
<dbReference type="Proteomes" id="UP000182471">
    <property type="component" value="Unassembled WGS sequence"/>
</dbReference>
<organism evidence="1 2">
    <name type="scientific">Lachnobacterium bovis</name>
    <dbReference type="NCBI Taxonomy" id="140626"/>
    <lineage>
        <taxon>Bacteria</taxon>
        <taxon>Bacillati</taxon>
        <taxon>Bacillota</taxon>
        <taxon>Clostridia</taxon>
        <taxon>Lachnospirales</taxon>
        <taxon>Lachnospiraceae</taxon>
        <taxon>Lachnobacterium</taxon>
    </lineage>
</organism>
<reference evidence="2" key="1">
    <citation type="submission" date="2016-10" db="EMBL/GenBank/DDBJ databases">
        <authorList>
            <person name="Varghese N."/>
            <person name="Submissions S."/>
        </authorList>
    </citation>
    <scope>NUCLEOTIDE SEQUENCE [LARGE SCALE GENOMIC DNA]</scope>
    <source>
        <strain evidence="2">S1b</strain>
    </source>
</reference>
<name>A0A1H9SR82_9FIRM</name>
<keyword evidence="2" id="KW-1185">Reference proteome</keyword>
<gene>
    <name evidence="1" type="ORF">SAMN02910429_01340</name>
</gene>
<dbReference type="EMBL" id="FOGW01000012">
    <property type="protein sequence ID" value="SER87387.1"/>
    <property type="molecule type" value="Genomic_DNA"/>
</dbReference>
<evidence type="ECO:0000313" key="2">
    <source>
        <dbReference type="Proteomes" id="UP000182471"/>
    </source>
</evidence>
<evidence type="ECO:0000313" key="1">
    <source>
        <dbReference type="EMBL" id="SER87387.1"/>
    </source>
</evidence>
<proteinExistence type="predicted"/>
<accession>A0A1H9SR82</accession>